<dbReference type="EMBL" id="JAWDKB010000003">
    <property type="protein sequence ID" value="MDV0443430.1"/>
    <property type="molecule type" value="Genomic_DNA"/>
</dbReference>
<evidence type="ECO:0000313" key="1">
    <source>
        <dbReference type="EMBL" id="MDV0443430.1"/>
    </source>
</evidence>
<dbReference type="AlphaFoldDB" id="A0AAE4MG15"/>
<dbReference type="RefSeq" id="WP_338095953.1">
    <property type="nucleotide sequence ID" value="NZ_JAWDKB010000003.1"/>
</dbReference>
<evidence type="ECO:0000313" key="2">
    <source>
        <dbReference type="Proteomes" id="UP001283212"/>
    </source>
</evidence>
<reference evidence="1 2" key="1">
    <citation type="submission" date="2023-06" db="EMBL/GenBank/DDBJ databases">
        <title>Genome sequence of Methancorpusculaceae sp. Cs1.</title>
        <authorList>
            <person name="Protasov E."/>
            <person name="Platt K."/>
            <person name="Poehlein A."/>
            <person name="Daniel R."/>
            <person name="Brune A."/>
        </authorList>
    </citation>
    <scope>NUCLEOTIDE SEQUENCE [LARGE SCALE GENOMIC DNA]</scope>
    <source>
        <strain evidence="1 2">Cs1</strain>
    </source>
</reference>
<name>A0AAE4MG15_9EURY</name>
<proteinExistence type="predicted"/>
<sequence length="286" mass="32010">MQFSQFRFASVHKKYLIVMGSVPNTCGHEYPKEGNSFLAYCFYDSAKGLSCFVLGTTIFADGNLTFLSNTPEDSLITLDGCELAERDCIPLRSDVFDLSGFSYIEAEAERCDPSPKTVEKIHLSRVCGICIHHNGRCGWRTCPAFLEHIPDEIWNAEADPKVPCGADIRFIPKERRLFLEIVDAASGKAVYRYEATGNPLCPTEICESSDLGGSILTAFQDMMRSWYSHVSEPMKEFLHCTAEDGAFVAELSAINVAMTINKQMGREVYRIIDEFPEYPSGECLRT</sequence>
<accession>A0AAE4MG15</accession>
<gene>
    <name evidence="1" type="ORF">McpCs1_08050</name>
</gene>
<protein>
    <submittedName>
        <fullName evidence="1">Uncharacterized protein</fullName>
    </submittedName>
</protein>
<organism evidence="1 2">
    <name type="scientific">Methanorbis rubei</name>
    <dbReference type="NCBI Taxonomy" id="3028300"/>
    <lineage>
        <taxon>Archaea</taxon>
        <taxon>Methanobacteriati</taxon>
        <taxon>Methanobacteriota</taxon>
        <taxon>Stenosarchaea group</taxon>
        <taxon>Methanomicrobia</taxon>
        <taxon>Methanomicrobiales</taxon>
        <taxon>Methanocorpusculaceae</taxon>
        <taxon>Methanorbis</taxon>
    </lineage>
</organism>
<dbReference type="Proteomes" id="UP001283212">
    <property type="component" value="Unassembled WGS sequence"/>
</dbReference>
<keyword evidence="2" id="KW-1185">Reference proteome</keyword>
<comment type="caution">
    <text evidence="1">The sequence shown here is derived from an EMBL/GenBank/DDBJ whole genome shotgun (WGS) entry which is preliminary data.</text>
</comment>